<reference evidence="3 4" key="1">
    <citation type="submission" date="2018-03" db="EMBL/GenBank/DDBJ databases">
        <title>Rhodobacter veldkampii.</title>
        <authorList>
            <person name="Meyer T.E."/>
            <person name="Miller S."/>
            <person name="Lodha T."/>
            <person name="Gandham S."/>
            <person name="Chintalapati S."/>
            <person name="Chintalapati V.R."/>
        </authorList>
    </citation>
    <scope>NUCLEOTIDE SEQUENCE [LARGE SCALE GENOMIC DNA]</scope>
    <source>
        <strain evidence="3 4">DSM 11550</strain>
    </source>
</reference>
<keyword evidence="4" id="KW-1185">Reference proteome</keyword>
<dbReference type="InterPro" id="IPR008929">
    <property type="entry name" value="Chondroitin_lyas"/>
</dbReference>
<dbReference type="InterPro" id="IPR012480">
    <property type="entry name" value="Hepar_II_III_C"/>
</dbReference>
<dbReference type="Pfam" id="PF07940">
    <property type="entry name" value="Hepar_II_III_C"/>
    <property type="match status" value="1"/>
</dbReference>
<evidence type="ECO:0000313" key="3">
    <source>
        <dbReference type="EMBL" id="PTE18797.1"/>
    </source>
</evidence>
<dbReference type="RefSeq" id="WP_107323816.1">
    <property type="nucleotide sequence ID" value="NZ_NHSP01000063.1"/>
</dbReference>
<dbReference type="GO" id="GO:0016829">
    <property type="term" value="F:lyase activity"/>
    <property type="evidence" value="ECO:0007669"/>
    <property type="project" value="InterPro"/>
</dbReference>
<dbReference type="Gene3D" id="1.50.10.100">
    <property type="entry name" value="Chondroitin AC/alginate lyase"/>
    <property type="match status" value="1"/>
</dbReference>
<comment type="caution">
    <text evidence="3">The sequence shown here is derived from an EMBL/GenBank/DDBJ whole genome shotgun (WGS) entry which is preliminary data.</text>
</comment>
<feature type="domain" description="Heparinase II/III-like C-terminal" evidence="2">
    <location>
        <begin position="310"/>
        <end position="567"/>
    </location>
</feature>
<proteinExistence type="predicted"/>
<gene>
    <name evidence="3" type="ORF">C5F46_02670</name>
</gene>
<accession>A0A2T4JLZ8</accession>
<dbReference type="OrthoDB" id="9787373at2"/>
<dbReference type="AlphaFoldDB" id="A0A2T4JLZ8"/>
<evidence type="ECO:0000313" key="4">
    <source>
        <dbReference type="Proteomes" id="UP000241899"/>
    </source>
</evidence>
<dbReference type="Gene3D" id="2.70.98.70">
    <property type="match status" value="1"/>
</dbReference>
<evidence type="ECO:0000259" key="2">
    <source>
        <dbReference type="Pfam" id="PF07940"/>
    </source>
</evidence>
<organism evidence="3 4">
    <name type="scientific">Phaeovulum veldkampii DSM 11550</name>
    <dbReference type="NCBI Taxonomy" id="1185920"/>
    <lineage>
        <taxon>Bacteria</taxon>
        <taxon>Pseudomonadati</taxon>
        <taxon>Pseudomonadota</taxon>
        <taxon>Alphaproteobacteria</taxon>
        <taxon>Rhodobacterales</taxon>
        <taxon>Paracoccaceae</taxon>
        <taxon>Phaeovulum</taxon>
    </lineage>
</organism>
<comment type="subcellular location">
    <subcellularLocation>
        <location evidence="1">Cell envelope</location>
    </subcellularLocation>
</comment>
<evidence type="ECO:0000256" key="1">
    <source>
        <dbReference type="ARBA" id="ARBA00004196"/>
    </source>
</evidence>
<protein>
    <submittedName>
        <fullName evidence="3">Heparinase</fullName>
    </submittedName>
</protein>
<dbReference type="GO" id="GO:0030313">
    <property type="term" value="C:cell envelope"/>
    <property type="evidence" value="ECO:0007669"/>
    <property type="project" value="UniProtKB-SubCell"/>
</dbReference>
<name>A0A2T4JLZ8_9RHOB</name>
<dbReference type="EMBL" id="PZKF01000004">
    <property type="protein sequence ID" value="PTE18797.1"/>
    <property type="molecule type" value="Genomic_DNA"/>
</dbReference>
<dbReference type="Proteomes" id="UP000241899">
    <property type="component" value="Unassembled WGS sequence"/>
</dbReference>
<sequence>MAKTGAKTGQVRSGKAARRERMLNRLAALRAARARPATGFVSQPEPHSIGLHARGRQLIGGNFLFAGALVEAPGRAIWDLPAPDAAFEEVAQGCGWLDDLAAVGDRTARARAQDWVFGWIKRYGRGTGPGWTPDLTGRRLIRWINHALMLLNGRDRADADVFFRSLAQQTLFLSRRWQAASPGQPRFEALTGLIYAGLSLTGMESHAAPAIAALSRECARQIDSAGGIPTRNPEELLEVLTLLTWAAAALQGAGRRPEPAHLEAIARIAPTLRALRHADGGLARFHGGGRGMDGRLDQALTAAGGKAVTASGLAMGFARLHGGRTTVIVDAAPPPAGPASANAHASTLAFELTSGRRPLIVSCGSGMAFGPDWHRAGRATPSHSTLCIAGFSSSRLGPETALRRDRRALLAETPSEVWAKAEAGTEGIGLLAGHDAYAATHGMTHVRNLTLAPDGRVLRGEDTLGAMTGEGRRRFDTIMERTALQGIAFDIRFHLHPDVDATLDMGGAAVSMMLKSGEIWVFRHDGTAELALAPSVYLEAGRISPRNSRQIVLSARVLDYACPIGWTLTKAQDTPRQNPPYFLQ</sequence>